<evidence type="ECO:0000313" key="4">
    <source>
        <dbReference type="Proteomes" id="UP000297245"/>
    </source>
</evidence>
<name>A0A4S8KJ78_DENBC</name>
<proteinExistence type="predicted"/>
<keyword evidence="2" id="KW-0812">Transmembrane</keyword>
<evidence type="ECO:0000313" key="3">
    <source>
        <dbReference type="EMBL" id="THU75542.1"/>
    </source>
</evidence>
<evidence type="ECO:0000256" key="1">
    <source>
        <dbReference type="SAM" id="MobiDB-lite"/>
    </source>
</evidence>
<dbReference type="Proteomes" id="UP000297245">
    <property type="component" value="Unassembled WGS sequence"/>
</dbReference>
<dbReference type="AlphaFoldDB" id="A0A4S8KJ78"/>
<gene>
    <name evidence="3" type="ORF">K435DRAFT_787555</name>
</gene>
<accession>A0A4S8KJ78</accession>
<sequence>MKLSILFFLYVVHSCISTIFGYKILAPQIAAIGVQSQFNYTVESPDQNSGAYYSFFLAQKQGNGQFKPFPTGNFGHGSLFTSQKNKSEDRTGTIPFTIKGPGTYVIQVYEWPGNKNQRPFMQQSNEIFAPLNSSGNSSQSTSLPGPSETPISKPSDSTLTILVPVLLSIIIIVCCIVIFIFWRRTRRTTGPSFTGSNAASSTVDFRGSRMLRDKYDNAFMYERDVVYIPTVVAPSTTVGPSDSVSQVSSVRKFRPELPGYQGRYEGVVNGRDQVKSWTGELEVEMDIEKGEVLGLDYAHSVPVVRYIPATPSPPSTLVDSRTGARRNRF</sequence>
<feature type="compositionally biased region" description="Low complexity" evidence="1">
    <location>
        <begin position="131"/>
        <end position="145"/>
    </location>
</feature>
<keyword evidence="4" id="KW-1185">Reference proteome</keyword>
<keyword evidence="2" id="KW-0472">Membrane</keyword>
<feature type="region of interest" description="Disordered" evidence="1">
    <location>
        <begin position="131"/>
        <end position="154"/>
    </location>
</feature>
<protein>
    <submittedName>
        <fullName evidence="3">Uncharacterized protein</fullName>
    </submittedName>
</protein>
<keyword evidence="2" id="KW-1133">Transmembrane helix</keyword>
<reference evidence="3 4" key="1">
    <citation type="journal article" date="2019" name="Nat. Ecol. Evol.">
        <title>Megaphylogeny resolves global patterns of mushroom evolution.</title>
        <authorList>
            <person name="Varga T."/>
            <person name="Krizsan K."/>
            <person name="Foldi C."/>
            <person name="Dima B."/>
            <person name="Sanchez-Garcia M."/>
            <person name="Sanchez-Ramirez S."/>
            <person name="Szollosi G.J."/>
            <person name="Szarkandi J.G."/>
            <person name="Papp V."/>
            <person name="Albert L."/>
            <person name="Andreopoulos W."/>
            <person name="Angelini C."/>
            <person name="Antonin V."/>
            <person name="Barry K.W."/>
            <person name="Bougher N.L."/>
            <person name="Buchanan P."/>
            <person name="Buyck B."/>
            <person name="Bense V."/>
            <person name="Catcheside P."/>
            <person name="Chovatia M."/>
            <person name="Cooper J."/>
            <person name="Damon W."/>
            <person name="Desjardin D."/>
            <person name="Finy P."/>
            <person name="Geml J."/>
            <person name="Haridas S."/>
            <person name="Hughes K."/>
            <person name="Justo A."/>
            <person name="Karasinski D."/>
            <person name="Kautmanova I."/>
            <person name="Kiss B."/>
            <person name="Kocsube S."/>
            <person name="Kotiranta H."/>
            <person name="LaButti K.M."/>
            <person name="Lechner B.E."/>
            <person name="Liimatainen K."/>
            <person name="Lipzen A."/>
            <person name="Lukacs Z."/>
            <person name="Mihaltcheva S."/>
            <person name="Morgado L.N."/>
            <person name="Niskanen T."/>
            <person name="Noordeloos M.E."/>
            <person name="Ohm R.A."/>
            <person name="Ortiz-Santana B."/>
            <person name="Ovrebo C."/>
            <person name="Racz N."/>
            <person name="Riley R."/>
            <person name="Savchenko A."/>
            <person name="Shiryaev A."/>
            <person name="Soop K."/>
            <person name="Spirin V."/>
            <person name="Szebenyi C."/>
            <person name="Tomsovsky M."/>
            <person name="Tulloss R.E."/>
            <person name="Uehling J."/>
            <person name="Grigoriev I.V."/>
            <person name="Vagvolgyi C."/>
            <person name="Papp T."/>
            <person name="Martin F.M."/>
            <person name="Miettinen O."/>
            <person name="Hibbett D.S."/>
            <person name="Nagy L.G."/>
        </authorList>
    </citation>
    <scope>NUCLEOTIDE SEQUENCE [LARGE SCALE GENOMIC DNA]</scope>
    <source>
        <strain evidence="3 4">CBS 962.96</strain>
    </source>
</reference>
<evidence type="ECO:0000256" key="2">
    <source>
        <dbReference type="SAM" id="Phobius"/>
    </source>
</evidence>
<feature type="transmembrane region" description="Helical" evidence="2">
    <location>
        <begin position="161"/>
        <end position="182"/>
    </location>
</feature>
<organism evidence="3 4">
    <name type="scientific">Dendrothele bispora (strain CBS 962.96)</name>
    <dbReference type="NCBI Taxonomy" id="1314807"/>
    <lineage>
        <taxon>Eukaryota</taxon>
        <taxon>Fungi</taxon>
        <taxon>Dikarya</taxon>
        <taxon>Basidiomycota</taxon>
        <taxon>Agaricomycotina</taxon>
        <taxon>Agaricomycetes</taxon>
        <taxon>Agaricomycetidae</taxon>
        <taxon>Agaricales</taxon>
        <taxon>Agaricales incertae sedis</taxon>
        <taxon>Dendrothele</taxon>
    </lineage>
</organism>
<dbReference type="EMBL" id="ML181943">
    <property type="protein sequence ID" value="THU75542.1"/>
    <property type="molecule type" value="Genomic_DNA"/>
</dbReference>